<protein>
    <recommendedName>
        <fullName evidence="1">Protein AF-9 homolog</fullName>
    </recommendedName>
</protein>
<dbReference type="GO" id="GO:0000785">
    <property type="term" value="C:chromatin"/>
    <property type="evidence" value="ECO:0007669"/>
    <property type="project" value="UniProtKB-ARBA"/>
</dbReference>
<evidence type="ECO:0000256" key="2">
    <source>
        <dbReference type="ARBA" id="ARBA00023015"/>
    </source>
</evidence>
<dbReference type="AlphaFoldDB" id="A0A4P9XRL5"/>
<dbReference type="Pfam" id="PF03366">
    <property type="entry name" value="YEATS"/>
    <property type="match status" value="1"/>
</dbReference>
<gene>
    <name evidence="8" type="ORF">THASP1DRAFT_30048</name>
</gene>
<evidence type="ECO:0000256" key="1">
    <source>
        <dbReference type="ARBA" id="ARBA00022408"/>
    </source>
</evidence>
<dbReference type="STRING" id="78915.A0A4P9XRL5"/>
<evidence type="ECO:0000256" key="6">
    <source>
        <dbReference type="SAM" id="Coils"/>
    </source>
</evidence>
<dbReference type="EMBL" id="KZ992632">
    <property type="protein sequence ID" value="RKP08151.1"/>
    <property type="molecule type" value="Genomic_DNA"/>
</dbReference>
<keyword evidence="3" id="KW-0804">Transcription</keyword>
<evidence type="ECO:0000256" key="5">
    <source>
        <dbReference type="PROSITE-ProRule" id="PRU00376"/>
    </source>
</evidence>
<dbReference type="Proteomes" id="UP000271241">
    <property type="component" value="Unassembled WGS sequence"/>
</dbReference>
<dbReference type="InterPro" id="IPR038704">
    <property type="entry name" value="YEAST_sf"/>
</dbReference>
<dbReference type="OrthoDB" id="16041at2759"/>
<sequence>MASGSAHKRVKGVTISRPFVFGNVASLLPKTKANESDHTHRWTVQLRGVGDDDLSGILHSVTFILHETYTNSRREIMQPPYEVTETGWGEFDIGIQVQFPPETGEKPLTFYHHLRLHPYEDDYAVASTTTPNVKKKDVQAWCFDEFVFHEPTEAMHRLLTAHAGSGLPDKRTATNYWAVQTETEELQRLADAQDKVNSQLEGYQKRMATVQDELVQLKREVASLEKTGKLGRS</sequence>
<comment type="subcellular location">
    <subcellularLocation>
        <location evidence="5">Nucleus</location>
    </subcellularLocation>
</comment>
<dbReference type="PROSITE" id="PS51037">
    <property type="entry name" value="YEATS"/>
    <property type="match status" value="1"/>
</dbReference>
<dbReference type="GO" id="GO:0006355">
    <property type="term" value="P:regulation of DNA-templated transcription"/>
    <property type="evidence" value="ECO:0007669"/>
    <property type="project" value="InterPro"/>
</dbReference>
<evidence type="ECO:0000313" key="8">
    <source>
        <dbReference type="EMBL" id="RKP08151.1"/>
    </source>
</evidence>
<keyword evidence="2" id="KW-0805">Transcription regulation</keyword>
<keyword evidence="4 5" id="KW-0539">Nucleus</keyword>
<dbReference type="InterPro" id="IPR005033">
    <property type="entry name" value="YEATS"/>
</dbReference>
<keyword evidence="6" id="KW-0175">Coiled coil</keyword>
<organism evidence="8 9">
    <name type="scientific">Thamnocephalis sphaerospora</name>
    <dbReference type="NCBI Taxonomy" id="78915"/>
    <lineage>
        <taxon>Eukaryota</taxon>
        <taxon>Fungi</taxon>
        <taxon>Fungi incertae sedis</taxon>
        <taxon>Zoopagomycota</taxon>
        <taxon>Zoopagomycotina</taxon>
        <taxon>Zoopagomycetes</taxon>
        <taxon>Zoopagales</taxon>
        <taxon>Sigmoideomycetaceae</taxon>
        <taxon>Thamnocephalis</taxon>
    </lineage>
</organism>
<dbReference type="PANTHER" id="PTHR47573">
    <property type="entry name" value="PROTEIN AF-9 HOMOLOG"/>
    <property type="match status" value="1"/>
</dbReference>
<feature type="domain" description="YEATS" evidence="7">
    <location>
        <begin position="9"/>
        <end position="162"/>
    </location>
</feature>
<evidence type="ECO:0000256" key="3">
    <source>
        <dbReference type="ARBA" id="ARBA00023163"/>
    </source>
</evidence>
<evidence type="ECO:0000259" key="7">
    <source>
        <dbReference type="PROSITE" id="PS51037"/>
    </source>
</evidence>
<dbReference type="PANTHER" id="PTHR47573:SF1">
    <property type="entry name" value="PROTEIN AF-9 HOMOLOG"/>
    <property type="match status" value="1"/>
</dbReference>
<evidence type="ECO:0000313" key="9">
    <source>
        <dbReference type="Proteomes" id="UP000271241"/>
    </source>
</evidence>
<dbReference type="Gene3D" id="2.60.40.1970">
    <property type="entry name" value="YEATS domain"/>
    <property type="match status" value="1"/>
</dbReference>
<feature type="coiled-coil region" evidence="6">
    <location>
        <begin position="186"/>
        <end position="227"/>
    </location>
</feature>
<evidence type="ECO:0000256" key="4">
    <source>
        <dbReference type="ARBA" id="ARBA00023242"/>
    </source>
</evidence>
<dbReference type="InterPro" id="IPR055129">
    <property type="entry name" value="YEATS_dom"/>
</dbReference>
<name>A0A4P9XRL5_9FUNG</name>
<keyword evidence="9" id="KW-1185">Reference proteome</keyword>
<proteinExistence type="predicted"/>
<accession>A0A4P9XRL5</accession>
<dbReference type="GO" id="GO:0005634">
    <property type="term" value="C:nucleus"/>
    <property type="evidence" value="ECO:0007669"/>
    <property type="project" value="UniProtKB-SubCell"/>
</dbReference>
<reference evidence="9" key="1">
    <citation type="journal article" date="2018" name="Nat. Microbiol.">
        <title>Leveraging single-cell genomics to expand the fungal tree of life.</title>
        <authorList>
            <person name="Ahrendt S.R."/>
            <person name="Quandt C.A."/>
            <person name="Ciobanu D."/>
            <person name="Clum A."/>
            <person name="Salamov A."/>
            <person name="Andreopoulos B."/>
            <person name="Cheng J.F."/>
            <person name="Woyke T."/>
            <person name="Pelin A."/>
            <person name="Henrissat B."/>
            <person name="Reynolds N.K."/>
            <person name="Benny G.L."/>
            <person name="Smith M.E."/>
            <person name="James T.Y."/>
            <person name="Grigoriev I.V."/>
        </authorList>
    </citation>
    <scope>NUCLEOTIDE SEQUENCE [LARGE SCALE GENOMIC DNA]</scope>
    <source>
        <strain evidence="9">RSA 1356</strain>
    </source>
</reference>